<reference evidence="5 6" key="1">
    <citation type="submission" date="2020-06" db="EMBL/GenBank/DDBJ databases">
        <title>Genome sequence of 2 isolates from Red Sea Mangroves.</title>
        <authorList>
            <person name="Sefrji F."/>
            <person name="Michoud G."/>
            <person name="Merlino G."/>
            <person name="Daffonchio D."/>
        </authorList>
    </citation>
    <scope>NUCLEOTIDE SEQUENCE [LARGE SCALE GENOMIC DNA]</scope>
    <source>
        <strain evidence="5 6">R1DC25</strain>
    </source>
</reference>
<dbReference type="KEGG" id="kmn:HW532_01420"/>
<dbReference type="Proteomes" id="UP000593594">
    <property type="component" value="Chromosome"/>
</dbReference>
<dbReference type="GO" id="GO:0016757">
    <property type="term" value="F:glycosyltransferase activity"/>
    <property type="evidence" value="ECO:0007669"/>
    <property type="project" value="InterPro"/>
</dbReference>
<dbReference type="EMBL" id="CP058214">
    <property type="protein sequence ID" value="QPC41505.1"/>
    <property type="molecule type" value="Genomic_DNA"/>
</dbReference>
<evidence type="ECO:0000256" key="1">
    <source>
        <dbReference type="ARBA" id="ARBA00022679"/>
    </source>
</evidence>
<dbReference type="Pfam" id="PF12000">
    <property type="entry name" value="Glyco_trans_4_3"/>
    <property type="match status" value="1"/>
</dbReference>
<dbReference type="GO" id="GO:0009103">
    <property type="term" value="P:lipopolysaccharide biosynthetic process"/>
    <property type="evidence" value="ECO:0007669"/>
    <property type="project" value="TreeGrafter"/>
</dbReference>
<accession>A0A7S8HAE6</accession>
<dbReference type="AlphaFoldDB" id="A0A7S8HAE6"/>
<dbReference type="PANTHER" id="PTHR46401">
    <property type="entry name" value="GLYCOSYLTRANSFERASE WBBK-RELATED"/>
    <property type="match status" value="1"/>
</dbReference>
<protein>
    <submittedName>
        <fullName evidence="5">Glycosyltransferase</fullName>
    </submittedName>
</protein>
<dbReference type="PANTHER" id="PTHR46401:SF2">
    <property type="entry name" value="GLYCOSYLTRANSFERASE WBBK-RELATED"/>
    <property type="match status" value="1"/>
</dbReference>
<feature type="domain" description="Glycosyl transferase family 4" evidence="4">
    <location>
        <begin position="25"/>
        <end position="191"/>
    </location>
</feature>
<organism evidence="5 6">
    <name type="scientific">Kaustia mangrovi</name>
    <dbReference type="NCBI Taxonomy" id="2593653"/>
    <lineage>
        <taxon>Bacteria</taxon>
        <taxon>Pseudomonadati</taxon>
        <taxon>Pseudomonadota</taxon>
        <taxon>Alphaproteobacteria</taxon>
        <taxon>Hyphomicrobiales</taxon>
        <taxon>Parvibaculaceae</taxon>
        <taxon>Kaustia</taxon>
    </lineage>
</organism>
<evidence type="ECO:0000259" key="4">
    <source>
        <dbReference type="Pfam" id="PF12000"/>
    </source>
</evidence>
<evidence type="ECO:0000313" key="5">
    <source>
        <dbReference type="EMBL" id="QPC41505.1"/>
    </source>
</evidence>
<keyword evidence="6" id="KW-1185">Reference proteome</keyword>
<sequence length="417" mass="46154">MKAVFVHRHGPGQFLHLAPHLAAAGWQVTLIAEKVDVQMPGVGVVRYRPEPPPRGAPAVSRPMAGPDRHVRTGTKVAETLETLRRRDGPPDIVVGHIGWGGLLFAKDVLPDTPMLGYCEYFYRADGGDMGFAPDDPVTLEERQRIRLRNVSQLVTLDAIEAGLSPTRWQRSRYPDWARRRMALCHEGIDVARCRPDPDARLSLPDGRVLKPGDPVVTYVARDLEPYRGFPQFIRAAARLAKTNRDALFVVAGGDGVSYGVPPEDGRSWRAVMMEETGLDPDRIVFLGRVDHDTLIALFQVSAAHVYLTYPFVLSWSVLEAMACGCLVIGSATPPVQEIVADGVNGYLTDFWDETLLAGRIAEALTKRSSHNAIREKARLTVRHRFALSDCLDRQTAIVNRVMGARRVQPRPELSPAL</sequence>
<dbReference type="InterPro" id="IPR001296">
    <property type="entry name" value="Glyco_trans_1"/>
</dbReference>
<evidence type="ECO:0000313" key="6">
    <source>
        <dbReference type="Proteomes" id="UP000593594"/>
    </source>
</evidence>
<dbReference type="SUPFAM" id="SSF53756">
    <property type="entry name" value="UDP-Glycosyltransferase/glycogen phosphorylase"/>
    <property type="match status" value="1"/>
</dbReference>
<proteinExistence type="predicted"/>
<dbReference type="RefSeq" id="WP_213162723.1">
    <property type="nucleotide sequence ID" value="NZ_CP058214.1"/>
</dbReference>
<dbReference type="CDD" id="cd03818">
    <property type="entry name" value="GT4_ExpC-like"/>
    <property type="match status" value="1"/>
</dbReference>
<name>A0A7S8HAE6_9HYPH</name>
<evidence type="ECO:0000259" key="3">
    <source>
        <dbReference type="Pfam" id="PF00534"/>
    </source>
</evidence>
<evidence type="ECO:0000256" key="2">
    <source>
        <dbReference type="SAM" id="MobiDB-lite"/>
    </source>
</evidence>
<feature type="region of interest" description="Disordered" evidence="2">
    <location>
        <begin position="48"/>
        <end position="69"/>
    </location>
</feature>
<keyword evidence="1 5" id="KW-0808">Transferase</keyword>
<feature type="domain" description="Glycosyl transferase family 1" evidence="3">
    <location>
        <begin position="210"/>
        <end position="378"/>
    </location>
</feature>
<dbReference type="Pfam" id="PF00534">
    <property type="entry name" value="Glycos_transf_1"/>
    <property type="match status" value="1"/>
</dbReference>
<gene>
    <name evidence="5" type="ORF">HW532_01420</name>
</gene>
<dbReference type="Gene3D" id="3.40.50.2000">
    <property type="entry name" value="Glycogen Phosphorylase B"/>
    <property type="match status" value="2"/>
</dbReference>
<dbReference type="InterPro" id="IPR022623">
    <property type="entry name" value="Glyco_trans_4"/>
</dbReference>